<gene>
    <name evidence="1" type="ORF">AAW31_17710</name>
    <name evidence="2" type="ORF">BCL69_11213</name>
</gene>
<reference evidence="2 4" key="3">
    <citation type="submission" date="2019-07" db="EMBL/GenBank/DDBJ databases">
        <title>Active sludge and wastewater microbial communities from Klosterneuburg, Austria.</title>
        <authorList>
            <person name="Wagner M."/>
        </authorList>
    </citation>
    <scope>NUCLEOTIDE SEQUENCE [LARGE SCALE GENOMIC DNA]</scope>
    <source>
        <strain evidence="2 4">Nm2</strain>
    </source>
</reference>
<dbReference type="PANTHER" id="PTHR38767:SF1">
    <property type="entry name" value="DNA POLYMERASE III SUBUNIT CHI"/>
    <property type="match status" value="1"/>
</dbReference>
<dbReference type="Proteomes" id="UP000034156">
    <property type="component" value="Chromosome"/>
</dbReference>
<dbReference type="OrthoDB" id="5297568at2"/>
<dbReference type="Proteomes" id="UP000324176">
    <property type="component" value="Unassembled WGS sequence"/>
</dbReference>
<dbReference type="PANTHER" id="PTHR38767">
    <property type="entry name" value="DNA POLYMERASE III SUBUNIT CHI"/>
    <property type="match status" value="1"/>
</dbReference>
<dbReference type="GO" id="GO:0003887">
    <property type="term" value="F:DNA-directed DNA polymerase activity"/>
    <property type="evidence" value="ECO:0007669"/>
    <property type="project" value="InterPro"/>
</dbReference>
<dbReference type="KEGG" id="nco:AAW31_17710"/>
<dbReference type="AlphaFoldDB" id="A0A0F7KJS9"/>
<evidence type="ECO:0000313" key="1">
    <source>
        <dbReference type="EMBL" id="AKH39234.1"/>
    </source>
</evidence>
<reference evidence="3" key="1">
    <citation type="submission" date="2015-05" db="EMBL/GenBank/DDBJ databases">
        <title>Draft genome of Nitrosomonas communis strain Nm2.</title>
        <authorList>
            <person name="Kozlowski J.A."/>
            <person name="Kits K.D."/>
            <person name="Stein L.Y."/>
        </authorList>
    </citation>
    <scope>NUCLEOTIDE SEQUENCE [LARGE SCALE GENOMIC DNA]</scope>
    <source>
        <strain evidence="3">Nm2</strain>
    </source>
</reference>
<evidence type="ECO:0000313" key="4">
    <source>
        <dbReference type="Proteomes" id="UP000324176"/>
    </source>
</evidence>
<organism evidence="1 3">
    <name type="scientific">Nitrosomonas communis</name>
    <dbReference type="NCBI Taxonomy" id="44574"/>
    <lineage>
        <taxon>Bacteria</taxon>
        <taxon>Pseudomonadati</taxon>
        <taxon>Pseudomonadota</taxon>
        <taxon>Betaproteobacteria</taxon>
        <taxon>Nitrosomonadales</taxon>
        <taxon>Nitrosomonadaceae</taxon>
        <taxon>Nitrosomonas</taxon>
    </lineage>
</organism>
<evidence type="ECO:0000313" key="3">
    <source>
        <dbReference type="Proteomes" id="UP000034156"/>
    </source>
</evidence>
<dbReference type="InterPro" id="IPR036768">
    <property type="entry name" value="PolIII_chi_sf"/>
</dbReference>
<name>A0A0F7KJS9_9PROT</name>
<dbReference type="Gene3D" id="3.40.50.10110">
    <property type="entry name" value="DNA polymerase III subunit chi"/>
    <property type="match status" value="1"/>
</dbReference>
<evidence type="ECO:0000313" key="2">
    <source>
        <dbReference type="EMBL" id="TYP70828.1"/>
    </source>
</evidence>
<dbReference type="Pfam" id="PF04364">
    <property type="entry name" value="DNA_pol3_chi"/>
    <property type="match status" value="1"/>
</dbReference>
<proteinExistence type="predicted"/>
<dbReference type="SUPFAM" id="SSF102400">
    <property type="entry name" value="DNA polymerase III chi subunit"/>
    <property type="match status" value="1"/>
</dbReference>
<dbReference type="GO" id="GO:0032298">
    <property type="term" value="P:positive regulation of DNA-templated DNA replication initiation"/>
    <property type="evidence" value="ECO:0007669"/>
    <property type="project" value="TreeGrafter"/>
</dbReference>
<dbReference type="PATRIC" id="fig|44574.3.peg.4259"/>
<dbReference type="EMBL" id="CP011451">
    <property type="protein sequence ID" value="AKH39234.1"/>
    <property type="molecule type" value="Genomic_DNA"/>
</dbReference>
<protein>
    <submittedName>
        <fullName evidence="2">DNA polymerase III chi subunit</fullName>
    </submittedName>
    <submittedName>
        <fullName evidence="1">DNA polymerase III subunit chi</fullName>
    </submittedName>
</protein>
<dbReference type="InterPro" id="IPR007459">
    <property type="entry name" value="DNA_pol3_chi"/>
</dbReference>
<keyword evidence="3" id="KW-1185">Reference proteome</keyword>
<accession>A0A0F7KJS9</accession>
<dbReference type="EMBL" id="VNHT01000121">
    <property type="protein sequence ID" value="TYP70828.1"/>
    <property type="molecule type" value="Genomic_DNA"/>
</dbReference>
<dbReference type="RefSeq" id="WP_046851254.1">
    <property type="nucleotide sequence ID" value="NZ_CBDIPD010000070.1"/>
</dbReference>
<sequence>MPQIDFYSGASDKLLVACRLSEKVIQQATKIMVYIPDSSLLNQLDKLLWTFSPISFIPHCHGDDKMANVTPVILISNSEEIQQIGSYEILLNLHDEVPPVYDQFQRVIEIVENVPEDKMVARKRYRFYQEQGLSVHHYKLDQIQH</sequence>
<dbReference type="GO" id="GO:0006260">
    <property type="term" value="P:DNA replication"/>
    <property type="evidence" value="ECO:0007669"/>
    <property type="project" value="InterPro"/>
</dbReference>
<dbReference type="GO" id="GO:0003677">
    <property type="term" value="F:DNA binding"/>
    <property type="evidence" value="ECO:0007669"/>
    <property type="project" value="InterPro"/>
</dbReference>
<reference evidence="1 3" key="2">
    <citation type="journal article" date="2016" name="Genome Announc.">
        <title>Genome Sequence of Nitrosomonas communis Strain Nm2, a Mesophilic Ammonia-Oxidizing Bacterium Isolated from Mediterranean Soil.</title>
        <authorList>
            <person name="Kozlowski J.A."/>
            <person name="Kits K.D."/>
            <person name="Stein L.Y."/>
        </authorList>
    </citation>
    <scope>NUCLEOTIDE SEQUENCE [LARGE SCALE GENOMIC DNA]</scope>
    <source>
        <strain evidence="1 3">Nm2</strain>
    </source>
</reference>